<feature type="region of interest" description="Disordered" evidence="5">
    <location>
        <begin position="107"/>
        <end position="126"/>
    </location>
</feature>
<dbReference type="PANTHER" id="PTHR15427:SF23">
    <property type="entry name" value="EMI DOMAIN-CONTAINING PROTEIN 1"/>
    <property type="match status" value="1"/>
</dbReference>
<reference evidence="7" key="3">
    <citation type="submission" date="2025-09" db="UniProtKB">
        <authorList>
            <consortium name="Ensembl"/>
        </authorList>
    </citation>
    <scope>IDENTIFICATION</scope>
</reference>
<feature type="region of interest" description="Disordered" evidence="5">
    <location>
        <begin position="164"/>
        <end position="275"/>
    </location>
</feature>
<keyword evidence="3" id="KW-0732">Signal</keyword>
<keyword evidence="2" id="KW-0964">Secreted</keyword>
<dbReference type="InterPro" id="IPR011489">
    <property type="entry name" value="EMI_domain"/>
</dbReference>
<protein>
    <recommendedName>
        <fullName evidence="6">EMI domain-containing protein</fullName>
    </recommendedName>
</protein>
<evidence type="ECO:0000256" key="5">
    <source>
        <dbReference type="SAM" id="MobiDB-lite"/>
    </source>
</evidence>
<feature type="region of interest" description="Disordered" evidence="5">
    <location>
        <begin position="414"/>
        <end position="434"/>
    </location>
</feature>
<dbReference type="AlphaFoldDB" id="A0A8B9QX90"/>
<name>A0A8B9QX90_ANAPL</name>
<evidence type="ECO:0000313" key="8">
    <source>
        <dbReference type="Proteomes" id="UP000694400"/>
    </source>
</evidence>
<evidence type="ECO:0000256" key="1">
    <source>
        <dbReference type="ARBA" id="ARBA00004613"/>
    </source>
</evidence>
<evidence type="ECO:0000259" key="6">
    <source>
        <dbReference type="PROSITE" id="PS51041"/>
    </source>
</evidence>
<dbReference type="GO" id="GO:0005576">
    <property type="term" value="C:extracellular region"/>
    <property type="evidence" value="ECO:0007669"/>
    <property type="project" value="UniProtKB-SubCell"/>
</dbReference>
<organism evidence="7 8">
    <name type="scientific">Anas platyrhynchos</name>
    <name type="common">Mallard</name>
    <name type="synonym">Anas boschas</name>
    <dbReference type="NCBI Taxonomy" id="8839"/>
    <lineage>
        <taxon>Eukaryota</taxon>
        <taxon>Metazoa</taxon>
        <taxon>Chordata</taxon>
        <taxon>Craniata</taxon>
        <taxon>Vertebrata</taxon>
        <taxon>Euteleostomi</taxon>
        <taxon>Archelosauria</taxon>
        <taxon>Archosauria</taxon>
        <taxon>Dinosauria</taxon>
        <taxon>Saurischia</taxon>
        <taxon>Theropoda</taxon>
        <taxon>Coelurosauria</taxon>
        <taxon>Aves</taxon>
        <taxon>Neognathae</taxon>
        <taxon>Galloanserae</taxon>
        <taxon>Anseriformes</taxon>
        <taxon>Anatidae</taxon>
        <taxon>Anatinae</taxon>
        <taxon>Anas</taxon>
    </lineage>
</organism>
<dbReference type="Ensembl" id="ENSAPLT00020004138.1">
    <property type="protein sequence ID" value="ENSAPLP00020003846.1"/>
    <property type="gene ID" value="ENSAPLG00020002851.1"/>
</dbReference>
<evidence type="ECO:0000256" key="4">
    <source>
        <dbReference type="ARBA" id="ARBA00023157"/>
    </source>
</evidence>
<feature type="compositionally biased region" description="Gly residues" evidence="5">
    <location>
        <begin position="247"/>
        <end position="260"/>
    </location>
</feature>
<evidence type="ECO:0000256" key="3">
    <source>
        <dbReference type="ARBA" id="ARBA00022729"/>
    </source>
</evidence>
<feature type="compositionally biased region" description="Gly residues" evidence="5">
    <location>
        <begin position="110"/>
        <end position="125"/>
    </location>
</feature>
<accession>A0A8B9QX90</accession>
<evidence type="ECO:0000256" key="2">
    <source>
        <dbReference type="ARBA" id="ARBA00022525"/>
    </source>
</evidence>
<dbReference type="Proteomes" id="UP000694400">
    <property type="component" value="Chromosome 17"/>
</dbReference>
<feature type="domain" description="EMI" evidence="6">
    <location>
        <begin position="34"/>
        <end position="107"/>
    </location>
</feature>
<dbReference type="Pfam" id="PF07546">
    <property type="entry name" value="EMI"/>
    <property type="match status" value="1"/>
</dbReference>
<dbReference type="PANTHER" id="PTHR15427">
    <property type="entry name" value="EMILIN ELASTIN MICROFIBRIL INTERFACE-LOCATED PROTEIN ELASTIN MICROFIBRIL INTERFACER"/>
    <property type="match status" value="1"/>
</dbReference>
<sequence>MGVLLGTARSTGRGTPGPVTPVVAPAVAPVAFSCSNWCSYAVTRTVSCLVQNGTFLQRVFQGCRWPLPCSGGSYRAVVRPAYRVALRTVTALEWRCCPGHGGATCEEGGRGNGGVPGSPHPGGGLRALHPTFSSAGCLNCSRVGELTARLATLEAQVARLSVAEAPPSPAPKGADTGRLWGSPAAQGSPGDEGVPWGGETQRGATVGRDGKWGVGTEGGGTHKRTPPPRKQGAGSLGPGSRGPPGPKGDAGGRGASGPPGKGGPPPGKGASPSLLLRISEGGDPLLSNTFTEAAGGIVGPMGPPGPMGPMGEFPPPPCTLTFFFFGGCHHVGTRLSRAPPSLHLLAGPPGPPGPMGLPGPPGPDVSAGRILGLGGGTAVPWGGLHQLREALKILAERVLILETMIGLYEPPAAAGPAGGPGQEGHLAGSHHLAR</sequence>
<comment type="subcellular location">
    <subcellularLocation>
        <location evidence="1">Secreted</location>
    </subcellularLocation>
</comment>
<reference evidence="7" key="1">
    <citation type="submission" date="2019-08" db="EMBL/GenBank/DDBJ databases">
        <title>Three high-quality genomes provides insights into domestication of ducks.</title>
        <authorList>
            <person name="Hou Z.C."/>
            <person name="Zhu F."/>
            <person name="Yin Z.T."/>
            <person name="Zhang F."/>
        </authorList>
    </citation>
    <scope>NUCLEOTIDE SEQUENCE [LARGE SCALE GENOMIC DNA]</scope>
</reference>
<keyword evidence="4" id="KW-1015">Disulfide bond</keyword>
<dbReference type="PROSITE" id="PS51041">
    <property type="entry name" value="EMI"/>
    <property type="match status" value="1"/>
</dbReference>
<dbReference type="InterPro" id="IPR050392">
    <property type="entry name" value="Collagen/C1q_domain"/>
</dbReference>
<proteinExistence type="predicted"/>
<evidence type="ECO:0000313" key="7">
    <source>
        <dbReference type="Ensembl" id="ENSAPLP00020003846.1"/>
    </source>
</evidence>
<reference evidence="7" key="2">
    <citation type="submission" date="2025-08" db="UniProtKB">
        <authorList>
            <consortium name="Ensembl"/>
        </authorList>
    </citation>
    <scope>IDENTIFICATION</scope>
</reference>